<evidence type="ECO:0000256" key="1">
    <source>
        <dbReference type="SAM" id="Phobius"/>
    </source>
</evidence>
<reference evidence="2 3" key="1">
    <citation type="submission" date="2016-10" db="EMBL/GenBank/DDBJ databases">
        <authorList>
            <person name="de Groot N.N."/>
        </authorList>
    </citation>
    <scope>NUCLEOTIDE SEQUENCE [LARGE SCALE GENOMIC DNA]</scope>
    <source>
        <strain evidence="2 3">CGMCC 1.7727</strain>
    </source>
</reference>
<dbReference type="OrthoDB" id="9815852at2"/>
<proteinExistence type="predicted"/>
<keyword evidence="1" id="KW-0472">Membrane</keyword>
<dbReference type="RefSeq" id="WP_089739822.1">
    <property type="nucleotide sequence ID" value="NZ_FOGL01000003.1"/>
</dbReference>
<dbReference type="InterPro" id="IPR047928">
    <property type="entry name" value="Perm_prefix_1"/>
</dbReference>
<name>A0A1H9NMZ9_9BACI</name>
<dbReference type="EMBL" id="FOGL01000003">
    <property type="protein sequence ID" value="SER37340.1"/>
    <property type="molecule type" value="Genomic_DNA"/>
</dbReference>
<sequence length="327" mass="36405">MNTIISYLDNMFASLPQTVQMRQLRDELLANMEDKYHELKRKGKSENEAIGIVISEFGNIDEIIDEFGISYPDERTEKSLLTETEAEDYLHTTRKTSKLIGMGTVLCIMGAAILVLITGLMESGFLTGLSMGTGVIIGLIPLLLFVAVAVGLFIYAGMKLEKYKYISLGGNFELSIDLKNQIDREQSEYQPAYMKAMISGVAMIILSPAVLFAMIAFNGTLANYGVFLMLLMVSLAVYLFVYAGSVYDSYNKLLKNKKQKAAGEQDSEEDRIIGAVAVIIWPLAVIIFLISGLVYEQWHINWIVFPITGLLFAMFSGAYSILVRKND</sequence>
<feature type="transmembrane region" description="Helical" evidence="1">
    <location>
        <begin position="224"/>
        <end position="250"/>
    </location>
</feature>
<evidence type="ECO:0000313" key="2">
    <source>
        <dbReference type="EMBL" id="SER37340.1"/>
    </source>
</evidence>
<feature type="transmembrane region" description="Helical" evidence="1">
    <location>
        <begin position="99"/>
        <end position="121"/>
    </location>
</feature>
<dbReference type="Proteomes" id="UP000199687">
    <property type="component" value="Unassembled WGS sequence"/>
</dbReference>
<dbReference type="AlphaFoldDB" id="A0A1H9NMZ9"/>
<dbReference type="STRING" id="531814.SAMN04487944_103225"/>
<feature type="transmembrane region" description="Helical" evidence="1">
    <location>
        <begin position="196"/>
        <end position="218"/>
    </location>
</feature>
<gene>
    <name evidence="2" type="ORF">SAMN04487944_103225</name>
</gene>
<feature type="transmembrane region" description="Helical" evidence="1">
    <location>
        <begin position="271"/>
        <end position="294"/>
    </location>
</feature>
<feature type="transmembrane region" description="Helical" evidence="1">
    <location>
        <begin position="300"/>
        <end position="322"/>
    </location>
</feature>
<feature type="transmembrane region" description="Helical" evidence="1">
    <location>
        <begin position="133"/>
        <end position="156"/>
    </location>
</feature>
<keyword evidence="1" id="KW-0812">Transmembrane</keyword>
<keyword evidence="1" id="KW-1133">Transmembrane helix</keyword>
<accession>A0A1H9NMZ9</accession>
<protein>
    <submittedName>
        <fullName evidence="2">Uncharacterized protein</fullName>
    </submittedName>
</protein>
<keyword evidence="3" id="KW-1185">Reference proteome</keyword>
<evidence type="ECO:0000313" key="3">
    <source>
        <dbReference type="Proteomes" id="UP000199687"/>
    </source>
</evidence>
<organism evidence="2 3">
    <name type="scientific">Gracilibacillus ureilyticus</name>
    <dbReference type="NCBI Taxonomy" id="531814"/>
    <lineage>
        <taxon>Bacteria</taxon>
        <taxon>Bacillati</taxon>
        <taxon>Bacillota</taxon>
        <taxon>Bacilli</taxon>
        <taxon>Bacillales</taxon>
        <taxon>Bacillaceae</taxon>
        <taxon>Gracilibacillus</taxon>
    </lineage>
</organism>
<dbReference type="NCBIfam" id="NF038403">
    <property type="entry name" value="perm_prefix_1"/>
    <property type="match status" value="1"/>
</dbReference>